<dbReference type="Gene3D" id="3.30.200.20">
    <property type="entry name" value="Phosphorylase Kinase, domain 1"/>
    <property type="match status" value="1"/>
</dbReference>
<keyword evidence="13" id="KW-0132">Cell division</keyword>
<feature type="region of interest" description="Disordered" evidence="11">
    <location>
        <begin position="566"/>
        <end position="638"/>
    </location>
</feature>
<dbReference type="GO" id="GO:0051301">
    <property type="term" value="P:cell division"/>
    <property type="evidence" value="ECO:0007669"/>
    <property type="project" value="UniProtKB-KW"/>
</dbReference>
<dbReference type="EMBL" id="JAGMWT010000008">
    <property type="protein sequence ID" value="KAH7123799.1"/>
    <property type="molecule type" value="Genomic_DNA"/>
</dbReference>
<evidence type="ECO:0000256" key="9">
    <source>
        <dbReference type="ARBA" id="ARBA00048679"/>
    </source>
</evidence>
<comment type="catalytic activity">
    <reaction evidence="9">
        <text>L-seryl-[protein] + ATP = O-phospho-L-seryl-[protein] + ADP + H(+)</text>
        <dbReference type="Rhea" id="RHEA:17989"/>
        <dbReference type="Rhea" id="RHEA-COMP:9863"/>
        <dbReference type="Rhea" id="RHEA-COMP:11604"/>
        <dbReference type="ChEBI" id="CHEBI:15378"/>
        <dbReference type="ChEBI" id="CHEBI:29999"/>
        <dbReference type="ChEBI" id="CHEBI:30616"/>
        <dbReference type="ChEBI" id="CHEBI:83421"/>
        <dbReference type="ChEBI" id="CHEBI:456216"/>
        <dbReference type="EC" id="2.7.11.1"/>
    </reaction>
</comment>
<evidence type="ECO:0000256" key="5">
    <source>
        <dbReference type="ARBA" id="ARBA00022741"/>
    </source>
</evidence>
<reference evidence="13" key="1">
    <citation type="journal article" date="2021" name="Nat. Commun.">
        <title>Genetic determinants of endophytism in the Arabidopsis root mycobiome.</title>
        <authorList>
            <person name="Mesny F."/>
            <person name="Miyauchi S."/>
            <person name="Thiergart T."/>
            <person name="Pickel B."/>
            <person name="Atanasova L."/>
            <person name="Karlsson M."/>
            <person name="Huettel B."/>
            <person name="Barry K.W."/>
            <person name="Haridas S."/>
            <person name="Chen C."/>
            <person name="Bauer D."/>
            <person name="Andreopoulos W."/>
            <person name="Pangilinan J."/>
            <person name="LaButti K."/>
            <person name="Riley R."/>
            <person name="Lipzen A."/>
            <person name="Clum A."/>
            <person name="Drula E."/>
            <person name="Henrissat B."/>
            <person name="Kohler A."/>
            <person name="Grigoriev I.V."/>
            <person name="Martin F.M."/>
            <person name="Hacquard S."/>
        </authorList>
    </citation>
    <scope>NUCLEOTIDE SEQUENCE</scope>
    <source>
        <strain evidence="13">MPI-CAGE-CH-0243</strain>
    </source>
</reference>
<evidence type="ECO:0000256" key="6">
    <source>
        <dbReference type="ARBA" id="ARBA00022777"/>
    </source>
</evidence>
<accession>A0A9P9ILL5</accession>
<name>A0A9P9ILL5_9PLEO</name>
<feature type="compositionally biased region" description="Basic and acidic residues" evidence="11">
    <location>
        <begin position="837"/>
        <end position="847"/>
    </location>
</feature>
<dbReference type="AlphaFoldDB" id="A0A9P9ILL5"/>
<dbReference type="SUPFAM" id="SSF56112">
    <property type="entry name" value="Protein kinase-like (PK-like)"/>
    <property type="match status" value="1"/>
</dbReference>
<keyword evidence="3" id="KW-0723">Serine/threonine-protein kinase</keyword>
<dbReference type="Gene3D" id="1.10.510.10">
    <property type="entry name" value="Transferase(Phosphotransferase) domain 1"/>
    <property type="match status" value="1"/>
</dbReference>
<dbReference type="GO" id="GO:0004674">
    <property type="term" value="F:protein serine/threonine kinase activity"/>
    <property type="evidence" value="ECO:0007669"/>
    <property type="project" value="UniProtKB-KW"/>
</dbReference>
<dbReference type="InterPro" id="IPR011009">
    <property type="entry name" value="Kinase-like_dom_sf"/>
</dbReference>
<evidence type="ECO:0000256" key="8">
    <source>
        <dbReference type="ARBA" id="ARBA00047899"/>
    </source>
</evidence>
<dbReference type="Proteomes" id="UP000700596">
    <property type="component" value="Unassembled WGS sequence"/>
</dbReference>
<evidence type="ECO:0000256" key="2">
    <source>
        <dbReference type="ARBA" id="ARBA00012513"/>
    </source>
</evidence>
<comment type="catalytic activity">
    <reaction evidence="8">
        <text>L-threonyl-[protein] + ATP = O-phospho-L-threonyl-[protein] + ADP + H(+)</text>
        <dbReference type="Rhea" id="RHEA:46608"/>
        <dbReference type="Rhea" id="RHEA-COMP:11060"/>
        <dbReference type="Rhea" id="RHEA-COMP:11605"/>
        <dbReference type="ChEBI" id="CHEBI:15378"/>
        <dbReference type="ChEBI" id="CHEBI:30013"/>
        <dbReference type="ChEBI" id="CHEBI:30616"/>
        <dbReference type="ChEBI" id="CHEBI:61977"/>
        <dbReference type="ChEBI" id="CHEBI:456216"/>
        <dbReference type="EC" id="2.7.11.1"/>
    </reaction>
</comment>
<sequence length="954" mass="107598">MDNAHLQPPNAGTKVRAVQQAKDMQALVTDRARRAGDEPPPYDFYELIGKGAYGRVFKGINRITKGLVAIKIIDIDRVDYEEMTSKNLKDTLQEIKILQQVKDSKARDYVNIIEEARTVHNELWIVSEYASGGSVHTLMKPYKIGVKGALEEKFIIPIARELAKGLKYIHEAGVIHRDLKCQNILIDERGRVQLCDFGVSGAVEHAEKRSTIVGTPFWMAPEIHREWAKEANPNSMSRPTTLLYGSEVDIWAYGCTVYEMATGMPPFHETNMFKLHEVGIPSLEGEEFSDELKSLISFVFVYNVQERPTADQILQHPYIADTERRFPDTMLIQLVENYYKWEQQGGARISLFNPYGAQAPDPLAPEDVDEDEDDWTFSTTDEFEKEHFGGQMDDPFVIDTPGQTFMGMNAPPADGSRFEKLRADLRKEQADRGGAQLDRIFNQDKTPYKFRTLDSDPGRPPSDLILRDFNPGAPNRETVIDLDDVMPTVSDMPSIDLGEVLTVKAHRMSRLTRDMDTDDEERDAFDMDTRRDTRDFSFPMSQPNRRTMDWKMPVVEPTKRKTMEWTFDASMAEASQPRGSRYSRRRDTQDPPLPLNIAPVPNNRQTRDFVFPPRDDPEPSTLPDMGHTPAVPSIDASYDDYPRLNSAPSSPLRTSMIDLDFANIDDDYRPSTSSSATTSTYTATDTLVGNPFDLEDQVNLSQTNNRASYHMKSQSEPNQAIPGLLTPQTYDEQGHPLNQDPHHPSMHARGVSSVSQVQSKANLNNMGSYGRQRNQQQMWEGWSHQAAFSLDESPPGSVSTSTSTEDEDGDELWEVFDRQNLVHERRQYGAHRSRRTPSQDDDPRSDADDNYASEYDDNSMPARQSRVSVGPNGRPLLDFPIPRGPDPEALLGVDADPVVMMNALFKSAVEMRDGLRASMDLLKSMHLKETVQANGEGADVEEMDVANLGTVRLG</sequence>
<feature type="region of interest" description="Disordered" evidence="11">
    <location>
        <begin position="788"/>
        <end position="812"/>
    </location>
</feature>
<feature type="compositionally biased region" description="Acidic residues" evidence="11">
    <location>
        <begin position="848"/>
        <end position="857"/>
    </location>
</feature>
<comment type="similarity">
    <text evidence="1">Belongs to the protein kinase superfamily. STE Ser/Thr protein kinase family. STE20 subfamily.</text>
</comment>
<feature type="domain" description="Protein kinase" evidence="12">
    <location>
        <begin position="42"/>
        <end position="319"/>
    </location>
</feature>
<organism evidence="13 14">
    <name type="scientific">Dendryphion nanum</name>
    <dbReference type="NCBI Taxonomy" id="256645"/>
    <lineage>
        <taxon>Eukaryota</taxon>
        <taxon>Fungi</taxon>
        <taxon>Dikarya</taxon>
        <taxon>Ascomycota</taxon>
        <taxon>Pezizomycotina</taxon>
        <taxon>Dothideomycetes</taxon>
        <taxon>Pleosporomycetidae</taxon>
        <taxon>Pleosporales</taxon>
        <taxon>Torulaceae</taxon>
        <taxon>Dendryphion</taxon>
    </lineage>
</organism>
<gene>
    <name evidence="13" type="ORF">B0J11DRAFT_435198</name>
</gene>
<evidence type="ECO:0000256" key="11">
    <source>
        <dbReference type="SAM" id="MobiDB-lite"/>
    </source>
</evidence>
<keyword evidence="5 10" id="KW-0547">Nucleotide-binding</keyword>
<keyword evidence="4" id="KW-0808">Transferase</keyword>
<evidence type="ECO:0000256" key="3">
    <source>
        <dbReference type="ARBA" id="ARBA00022527"/>
    </source>
</evidence>
<keyword evidence="6" id="KW-0418">Kinase</keyword>
<evidence type="ECO:0000256" key="1">
    <source>
        <dbReference type="ARBA" id="ARBA00008874"/>
    </source>
</evidence>
<comment type="caution">
    <text evidence="13">The sequence shown here is derived from an EMBL/GenBank/DDBJ whole genome shotgun (WGS) entry which is preliminary data.</text>
</comment>
<dbReference type="PANTHER" id="PTHR48012">
    <property type="entry name" value="STERILE20-LIKE KINASE, ISOFORM B-RELATED"/>
    <property type="match status" value="1"/>
</dbReference>
<dbReference type="PROSITE" id="PS00107">
    <property type="entry name" value="PROTEIN_KINASE_ATP"/>
    <property type="match status" value="1"/>
</dbReference>
<dbReference type="PANTHER" id="PTHR48012:SF10">
    <property type="entry name" value="FI20177P1"/>
    <property type="match status" value="1"/>
</dbReference>
<feature type="region of interest" description="Disordered" evidence="11">
    <location>
        <begin position="824"/>
        <end position="871"/>
    </location>
</feature>
<dbReference type="InterPro" id="IPR017441">
    <property type="entry name" value="Protein_kinase_ATP_BS"/>
</dbReference>
<evidence type="ECO:0000256" key="10">
    <source>
        <dbReference type="PROSITE-ProRule" id="PRU10141"/>
    </source>
</evidence>
<dbReference type="OrthoDB" id="248923at2759"/>
<dbReference type="GO" id="GO:0005524">
    <property type="term" value="F:ATP binding"/>
    <property type="evidence" value="ECO:0007669"/>
    <property type="project" value="UniProtKB-UniRule"/>
</dbReference>
<proteinExistence type="inferred from homology"/>
<dbReference type="GO" id="GO:0005737">
    <property type="term" value="C:cytoplasm"/>
    <property type="evidence" value="ECO:0007669"/>
    <property type="project" value="TreeGrafter"/>
</dbReference>
<evidence type="ECO:0000256" key="7">
    <source>
        <dbReference type="ARBA" id="ARBA00022840"/>
    </source>
</evidence>
<dbReference type="EC" id="2.7.11.1" evidence="2"/>
<feature type="region of interest" description="Disordered" evidence="11">
    <location>
        <begin position="709"/>
        <end position="757"/>
    </location>
</feature>
<feature type="binding site" evidence="10">
    <location>
        <position position="71"/>
    </location>
    <ligand>
        <name>ATP</name>
        <dbReference type="ChEBI" id="CHEBI:30616"/>
    </ligand>
</feature>
<dbReference type="PROSITE" id="PS00108">
    <property type="entry name" value="PROTEIN_KINASE_ST"/>
    <property type="match status" value="1"/>
</dbReference>
<dbReference type="InterPro" id="IPR000719">
    <property type="entry name" value="Prot_kinase_dom"/>
</dbReference>
<evidence type="ECO:0000256" key="4">
    <source>
        <dbReference type="ARBA" id="ARBA00022679"/>
    </source>
</evidence>
<dbReference type="Pfam" id="PF00069">
    <property type="entry name" value="Pkinase"/>
    <property type="match status" value="1"/>
</dbReference>
<keyword evidence="14" id="KW-1185">Reference proteome</keyword>
<dbReference type="InterPro" id="IPR050629">
    <property type="entry name" value="STE20/SPS1-PAK"/>
</dbReference>
<evidence type="ECO:0000313" key="13">
    <source>
        <dbReference type="EMBL" id="KAH7123799.1"/>
    </source>
</evidence>
<keyword evidence="13" id="KW-0131">Cell cycle</keyword>
<dbReference type="PROSITE" id="PS50011">
    <property type="entry name" value="PROTEIN_KINASE_DOM"/>
    <property type="match status" value="1"/>
</dbReference>
<evidence type="ECO:0000259" key="12">
    <source>
        <dbReference type="PROSITE" id="PS50011"/>
    </source>
</evidence>
<protein>
    <recommendedName>
        <fullName evidence="2">non-specific serine/threonine protein kinase</fullName>
        <ecNumber evidence="2">2.7.11.1</ecNumber>
    </recommendedName>
</protein>
<feature type="compositionally biased region" description="Polar residues" evidence="11">
    <location>
        <begin position="709"/>
        <end position="718"/>
    </location>
</feature>
<evidence type="ECO:0000313" key="14">
    <source>
        <dbReference type="Proteomes" id="UP000700596"/>
    </source>
</evidence>
<keyword evidence="7 10" id="KW-0067">ATP-binding</keyword>
<dbReference type="InterPro" id="IPR008271">
    <property type="entry name" value="Ser/Thr_kinase_AS"/>
</dbReference>
<dbReference type="SMART" id="SM00220">
    <property type="entry name" value="S_TKc"/>
    <property type="match status" value="1"/>
</dbReference>